<reference evidence="1" key="2">
    <citation type="journal article" date="2024" name="Plant">
        <title>Genomic evolution and insights into agronomic trait innovations of Sesamum species.</title>
        <authorList>
            <person name="Miao H."/>
            <person name="Wang L."/>
            <person name="Qu L."/>
            <person name="Liu H."/>
            <person name="Sun Y."/>
            <person name="Le M."/>
            <person name="Wang Q."/>
            <person name="Wei S."/>
            <person name="Zheng Y."/>
            <person name="Lin W."/>
            <person name="Duan Y."/>
            <person name="Cao H."/>
            <person name="Xiong S."/>
            <person name="Wang X."/>
            <person name="Wei L."/>
            <person name="Li C."/>
            <person name="Ma Q."/>
            <person name="Ju M."/>
            <person name="Zhao R."/>
            <person name="Li G."/>
            <person name="Mu C."/>
            <person name="Tian Q."/>
            <person name="Mei H."/>
            <person name="Zhang T."/>
            <person name="Gao T."/>
            <person name="Zhang H."/>
        </authorList>
    </citation>
    <scope>NUCLEOTIDE SEQUENCE</scope>
    <source>
        <strain evidence="1">G02</strain>
    </source>
</reference>
<name>A0AAW2VZV8_SESRA</name>
<accession>A0AAW2VZV8</accession>
<gene>
    <name evidence="1" type="ORF">Sradi_0169200</name>
</gene>
<organism evidence="1">
    <name type="scientific">Sesamum radiatum</name>
    <name type="common">Black benniseed</name>
    <dbReference type="NCBI Taxonomy" id="300843"/>
    <lineage>
        <taxon>Eukaryota</taxon>
        <taxon>Viridiplantae</taxon>
        <taxon>Streptophyta</taxon>
        <taxon>Embryophyta</taxon>
        <taxon>Tracheophyta</taxon>
        <taxon>Spermatophyta</taxon>
        <taxon>Magnoliopsida</taxon>
        <taxon>eudicotyledons</taxon>
        <taxon>Gunneridae</taxon>
        <taxon>Pentapetalae</taxon>
        <taxon>asterids</taxon>
        <taxon>lamiids</taxon>
        <taxon>Lamiales</taxon>
        <taxon>Pedaliaceae</taxon>
        <taxon>Sesamum</taxon>
    </lineage>
</organism>
<protein>
    <submittedName>
        <fullName evidence="1">Uncharacterized protein</fullName>
    </submittedName>
</protein>
<sequence length="86" mass="9474">MSSSVASSDESSVRVLMEVPGDLDPSEATSRHTDFGPFAPCSGFRWSLRQAVMTARRLLDEENVEIPGKERGMSLRKRGRMLGVCT</sequence>
<reference evidence="1" key="1">
    <citation type="submission" date="2020-06" db="EMBL/GenBank/DDBJ databases">
        <authorList>
            <person name="Li T."/>
            <person name="Hu X."/>
            <person name="Zhang T."/>
            <person name="Song X."/>
            <person name="Zhang H."/>
            <person name="Dai N."/>
            <person name="Sheng W."/>
            <person name="Hou X."/>
            <person name="Wei L."/>
        </authorList>
    </citation>
    <scope>NUCLEOTIDE SEQUENCE</scope>
    <source>
        <strain evidence="1">G02</strain>
        <tissue evidence="1">Leaf</tissue>
    </source>
</reference>
<proteinExistence type="predicted"/>
<dbReference type="EMBL" id="JACGWJ010000002">
    <property type="protein sequence ID" value="KAL0434613.1"/>
    <property type="molecule type" value="Genomic_DNA"/>
</dbReference>
<evidence type="ECO:0000313" key="1">
    <source>
        <dbReference type="EMBL" id="KAL0434613.1"/>
    </source>
</evidence>
<dbReference type="AlphaFoldDB" id="A0AAW2VZV8"/>
<comment type="caution">
    <text evidence="1">The sequence shown here is derived from an EMBL/GenBank/DDBJ whole genome shotgun (WGS) entry which is preliminary data.</text>
</comment>